<protein>
    <submittedName>
        <fullName evidence="2">Uncharacterized protein</fullName>
    </submittedName>
</protein>
<gene>
    <name evidence="2" type="ORF">PACLA_8A080611</name>
</gene>
<evidence type="ECO:0000256" key="1">
    <source>
        <dbReference type="SAM" id="MobiDB-lite"/>
    </source>
</evidence>
<keyword evidence="3" id="KW-1185">Reference proteome</keyword>
<evidence type="ECO:0000313" key="3">
    <source>
        <dbReference type="Proteomes" id="UP001152795"/>
    </source>
</evidence>
<dbReference type="AlphaFoldDB" id="A0A6S7KBV3"/>
<accession>A0A6S7KBV3</accession>
<sequence>MKYETIYAIKTKQDIKVYNKPVKTLERQFPSAKQKPPIEEQKNVVYQIPCQDCSWSYIGETGRFLKTRKSEHVRNVKQSKKGSNVAKHAWTQDH</sequence>
<evidence type="ECO:0000313" key="2">
    <source>
        <dbReference type="EMBL" id="CAB4042855.1"/>
    </source>
</evidence>
<reference evidence="2" key="1">
    <citation type="submission" date="2020-04" db="EMBL/GenBank/DDBJ databases">
        <authorList>
            <person name="Alioto T."/>
            <person name="Alioto T."/>
            <person name="Gomez Garrido J."/>
        </authorList>
    </citation>
    <scope>NUCLEOTIDE SEQUENCE</scope>
    <source>
        <strain evidence="2">A484AB</strain>
    </source>
</reference>
<dbReference type="EMBL" id="CACRXK020030995">
    <property type="protein sequence ID" value="CAB4042855.1"/>
    <property type="molecule type" value="Genomic_DNA"/>
</dbReference>
<organism evidence="2 3">
    <name type="scientific">Paramuricea clavata</name>
    <name type="common">Red gorgonian</name>
    <name type="synonym">Violescent sea-whip</name>
    <dbReference type="NCBI Taxonomy" id="317549"/>
    <lineage>
        <taxon>Eukaryota</taxon>
        <taxon>Metazoa</taxon>
        <taxon>Cnidaria</taxon>
        <taxon>Anthozoa</taxon>
        <taxon>Octocorallia</taxon>
        <taxon>Malacalcyonacea</taxon>
        <taxon>Plexauridae</taxon>
        <taxon>Paramuricea</taxon>
    </lineage>
</organism>
<comment type="caution">
    <text evidence="2">The sequence shown here is derived from an EMBL/GenBank/DDBJ whole genome shotgun (WGS) entry which is preliminary data.</text>
</comment>
<dbReference type="Proteomes" id="UP001152795">
    <property type="component" value="Unassembled WGS sequence"/>
</dbReference>
<name>A0A6S7KBV3_PARCT</name>
<proteinExistence type="predicted"/>
<dbReference type="OrthoDB" id="8963429at2759"/>
<feature type="non-terminal residue" evidence="2">
    <location>
        <position position="94"/>
    </location>
</feature>
<feature type="region of interest" description="Disordered" evidence="1">
    <location>
        <begin position="72"/>
        <end position="94"/>
    </location>
</feature>